<evidence type="ECO:0000313" key="3">
    <source>
        <dbReference type="WBParaSite" id="OFLC_0001506501-mRNA-1"/>
    </source>
</evidence>
<sequence length="58" mass="6211">MEKASSGTSEVSTDTDTYAFVTQLINSAPGRDGCCPADFLQIQLYITSYQSVVMIKAG</sequence>
<accession>A0A183I5P2</accession>
<evidence type="ECO:0000313" key="2">
    <source>
        <dbReference type="Proteomes" id="UP000267606"/>
    </source>
</evidence>
<reference evidence="1 2" key="2">
    <citation type="submission" date="2018-11" db="EMBL/GenBank/DDBJ databases">
        <authorList>
            <consortium name="Pathogen Informatics"/>
        </authorList>
    </citation>
    <scope>NUCLEOTIDE SEQUENCE [LARGE SCALE GENOMIC DNA]</scope>
</reference>
<gene>
    <name evidence="1" type="ORF">OFLC_LOCUS15055</name>
</gene>
<evidence type="ECO:0000313" key="1">
    <source>
        <dbReference type="EMBL" id="VDP20191.1"/>
    </source>
</evidence>
<dbReference type="Proteomes" id="UP000267606">
    <property type="component" value="Unassembled WGS sequence"/>
</dbReference>
<reference evidence="3" key="1">
    <citation type="submission" date="2016-06" db="UniProtKB">
        <authorList>
            <consortium name="WormBaseParasite"/>
        </authorList>
    </citation>
    <scope>IDENTIFICATION</scope>
</reference>
<dbReference type="WBParaSite" id="OFLC_0001506501-mRNA-1">
    <property type="protein sequence ID" value="OFLC_0001506501-mRNA-1"/>
    <property type="gene ID" value="OFLC_0001506501"/>
</dbReference>
<organism evidence="3">
    <name type="scientific">Onchocerca flexuosa</name>
    <dbReference type="NCBI Taxonomy" id="387005"/>
    <lineage>
        <taxon>Eukaryota</taxon>
        <taxon>Metazoa</taxon>
        <taxon>Ecdysozoa</taxon>
        <taxon>Nematoda</taxon>
        <taxon>Chromadorea</taxon>
        <taxon>Rhabditida</taxon>
        <taxon>Spirurina</taxon>
        <taxon>Spiruromorpha</taxon>
        <taxon>Filarioidea</taxon>
        <taxon>Onchocercidae</taxon>
        <taxon>Onchocerca</taxon>
    </lineage>
</organism>
<dbReference type="EMBL" id="UZAJ01041546">
    <property type="protein sequence ID" value="VDP20191.1"/>
    <property type="molecule type" value="Genomic_DNA"/>
</dbReference>
<name>A0A183I5P2_9BILA</name>
<protein>
    <submittedName>
        <fullName evidence="1 3">Uncharacterized protein</fullName>
    </submittedName>
</protein>
<proteinExistence type="predicted"/>
<dbReference type="AlphaFoldDB" id="A0A183I5P2"/>
<keyword evidence="2" id="KW-1185">Reference proteome</keyword>